<evidence type="ECO:0000313" key="1">
    <source>
        <dbReference type="EMBL" id="GIY91402.1"/>
    </source>
</evidence>
<protein>
    <submittedName>
        <fullName evidence="1">Uncharacterized protein</fullName>
    </submittedName>
</protein>
<name>A0AAV4X8B4_CAEEX</name>
<comment type="caution">
    <text evidence="1">The sequence shown here is derived from an EMBL/GenBank/DDBJ whole genome shotgun (WGS) entry which is preliminary data.</text>
</comment>
<dbReference type="Proteomes" id="UP001054945">
    <property type="component" value="Unassembled WGS sequence"/>
</dbReference>
<accession>A0AAV4X8B4</accession>
<evidence type="ECO:0000313" key="2">
    <source>
        <dbReference type="Proteomes" id="UP001054945"/>
    </source>
</evidence>
<keyword evidence="2" id="KW-1185">Reference proteome</keyword>
<dbReference type="EMBL" id="BPLR01000007">
    <property type="protein sequence ID" value="GIY91402.1"/>
    <property type="molecule type" value="Genomic_DNA"/>
</dbReference>
<organism evidence="1 2">
    <name type="scientific">Caerostris extrusa</name>
    <name type="common">Bark spider</name>
    <name type="synonym">Caerostris bankana</name>
    <dbReference type="NCBI Taxonomy" id="172846"/>
    <lineage>
        <taxon>Eukaryota</taxon>
        <taxon>Metazoa</taxon>
        <taxon>Ecdysozoa</taxon>
        <taxon>Arthropoda</taxon>
        <taxon>Chelicerata</taxon>
        <taxon>Arachnida</taxon>
        <taxon>Araneae</taxon>
        <taxon>Araneomorphae</taxon>
        <taxon>Entelegynae</taxon>
        <taxon>Araneoidea</taxon>
        <taxon>Araneidae</taxon>
        <taxon>Caerostris</taxon>
    </lineage>
</organism>
<dbReference type="AlphaFoldDB" id="A0AAV4X8B4"/>
<proteinExistence type="predicted"/>
<sequence>MGIEVFVFCFGYVRKSEFALGSPPLSGTVDKRIVTQKHVRWEMVSSKHFHYELHWNYFGPSREKFMVYNNSRNRIGWALRCLFSVSDMSGNEDFALGSPPLSGTVDRRSLRRSMFCEKWLASNFHYELRWRYFCTSQRNIYDL</sequence>
<gene>
    <name evidence="1" type="ORF">CEXT_180971</name>
</gene>
<reference evidence="1 2" key="1">
    <citation type="submission" date="2021-06" db="EMBL/GenBank/DDBJ databases">
        <title>Caerostris extrusa draft genome.</title>
        <authorList>
            <person name="Kono N."/>
            <person name="Arakawa K."/>
        </authorList>
    </citation>
    <scope>NUCLEOTIDE SEQUENCE [LARGE SCALE GENOMIC DNA]</scope>
</reference>